<dbReference type="GO" id="GO:0016491">
    <property type="term" value="F:oxidoreductase activity"/>
    <property type="evidence" value="ECO:0007669"/>
    <property type="project" value="InterPro"/>
</dbReference>
<organism evidence="8 9">
    <name type="scientific">Fragilariopsis cylindrus CCMP1102</name>
    <dbReference type="NCBI Taxonomy" id="635003"/>
    <lineage>
        <taxon>Eukaryota</taxon>
        <taxon>Sar</taxon>
        <taxon>Stramenopiles</taxon>
        <taxon>Ochrophyta</taxon>
        <taxon>Bacillariophyta</taxon>
        <taxon>Bacillariophyceae</taxon>
        <taxon>Bacillariophycidae</taxon>
        <taxon>Bacillariales</taxon>
        <taxon>Bacillariaceae</taxon>
        <taxon>Fragilariopsis</taxon>
    </lineage>
</organism>
<dbReference type="PANTHER" id="PTHR42852">
    <property type="entry name" value="THIOL:DISULFIDE INTERCHANGE PROTEIN DSBE"/>
    <property type="match status" value="1"/>
</dbReference>
<proteinExistence type="inferred from homology"/>
<feature type="region of interest" description="Disordered" evidence="6">
    <location>
        <begin position="191"/>
        <end position="212"/>
    </location>
</feature>
<feature type="domain" description="Thioredoxin" evidence="7">
    <location>
        <begin position="4"/>
        <end position="160"/>
    </location>
</feature>
<dbReference type="InterPro" id="IPR013766">
    <property type="entry name" value="Thioredoxin_domain"/>
</dbReference>
<dbReference type="PANTHER" id="PTHR42852:SF6">
    <property type="entry name" value="THIOL:DISULFIDE INTERCHANGE PROTEIN DSBE"/>
    <property type="match status" value="1"/>
</dbReference>
<reference evidence="8 9" key="1">
    <citation type="submission" date="2016-09" db="EMBL/GenBank/DDBJ databases">
        <title>Extensive genetic diversity and differential bi-allelic expression allows diatom success in the polar Southern Ocean.</title>
        <authorList>
            <consortium name="DOE Joint Genome Institute"/>
            <person name="Mock T."/>
            <person name="Otillar R.P."/>
            <person name="Strauss J."/>
            <person name="Dupont C."/>
            <person name="Frickenhaus S."/>
            <person name="Maumus F."/>
            <person name="Mcmullan M."/>
            <person name="Sanges R."/>
            <person name="Schmutz J."/>
            <person name="Toseland A."/>
            <person name="Valas R."/>
            <person name="Veluchamy A."/>
            <person name="Ward B.J."/>
            <person name="Allen A."/>
            <person name="Barry K."/>
            <person name="Falciatore A."/>
            <person name="Ferrante M."/>
            <person name="Fortunato A.E."/>
            <person name="Gloeckner G."/>
            <person name="Gruber A."/>
            <person name="Hipkin R."/>
            <person name="Janech M."/>
            <person name="Kroth P."/>
            <person name="Leese F."/>
            <person name="Lindquist E."/>
            <person name="Lyon B.R."/>
            <person name="Martin J."/>
            <person name="Mayer C."/>
            <person name="Parker M."/>
            <person name="Quesneville H."/>
            <person name="Raymond J."/>
            <person name="Uhlig C."/>
            <person name="Valentin K.U."/>
            <person name="Worden A.Z."/>
            <person name="Armbrust E.V."/>
            <person name="Bowler C."/>
            <person name="Green B."/>
            <person name="Moulton V."/>
            <person name="Van Oosterhout C."/>
            <person name="Grigoriev I."/>
        </authorList>
    </citation>
    <scope>NUCLEOTIDE SEQUENCE [LARGE SCALE GENOMIC DNA]</scope>
    <source>
        <strain evidence="8 9">CCMP1102</strain>
    </source>
</reference>
<comment type="subcellular location">
    <subcellularLocation>
        <location evidence="1">Cell envelope</location>
    </subcellularLocation>
</comment>
<keyword evidence="3" id="KW-0201">Cytochrome c-type biogenesis</keyword>
<dbReference type="OrthoDB" id="273823at2759"/>
<comment type="similarity">
    <text evidence="2">Belongs to the peroxiredoxin family. Prx5 subfamily.</text>
</comment>
<evidence type="ECO:0000256" key="3">
    <source>
        <dbReference type="ARBA" id="ARBA00022748"/>
    </source>
</evidence>
<evidence type="ECO:0000256" key="4">
    <source>
        <dbReference type="ARBA" id="ARBA00023157"/>
    </source>
</evidence>
<evidence type="ECO:0000313" key="9">
    <source>
        <dbReference type="Proteomes" id="UP000095751"/>
    </source>
</evidence>
<dbReference type="Proteomes" id="UP000095751">
    <property type="component" value="Unassembled WGS sequence"/>
</dbReference>
<keyword evidence="4" id="KW-1015">Disulfide bond</keyword>
<dbReference type="Pfam" id="PF08534">
    <property type="entry name" value="Redoxin"/>
    <property type="match status" value="1"/>
</dbReference>
<keyword evidence="9" id="KW-1185">Reference proteome</keyword>
<evidence type="ECO:0000256" key="6">
    <source>
        <dbReference type="SAM" id="MobiDB-lite"/>
    </source>
</evidence>
<name>A0A1E7FVR8_9STRA</name>
<sequence>MPSAETIPKLPLVCLKTADFKNTKQIVKGKNTVIDFWTTGCTQCPDALDKLDDMAQDPKYKDVQFISICCDKLDGARDIIERDDDLRWQNVNHYFMDKEDKETAKKLLGFKQVPFYVVMDENGSITQSGSGRQVDFEEVPGVVRPGSESEFEEVTDVVRPESEIEIDRSRPMVIPDDDDDFGSLDFELDFDNQVGEETSQSPPESISTCSPVQVLDESIFDLDDF</sequence>
<feature type="compositionally biased region" description="Polar residues" evidence="6">
    <location>
        <begin position="195"/>
        <end position="211"/>
    </location>
</feature>
<accession>A0A1E7FVR8</accession>
<dbReference type="InterPro" id="IPR013740">
    <property type="entry name" value="Redoxin"/>
</dbReference>
<dbReference type="GO" id="GO:0017004">
    <property type="term" value="P:cytochrome complex assembly"/>
    <property type="evidence" value="ECO:0007669"/>
    <property type="project" value="UniProtKB-KW"/>
</dbReference>
<evidence type="ECO:0000256" key="5">
    <source>
        <dbReference type="ARBA" id="ARBA00023284"/>
    </source>
</evidence>
<keyword evidence="5" id="KW-0676">Redox-active center</keyword>
<evidence type="ECO:0000256" key="1">
    <source>
        <dbReference type="ARBA" id="ARBA00004196"/>
    </source>
</evidence>
<dbReference type="InterPro" id="IPR050553">
    <property type="entry name" value="Thioredoxin_ResA/DsbE_sf"/>
</dbReference>
<gene>
    <name evidence="8" type="ORF">FRACYDRAFT_258990</name>
</gene>
<dbReference type="InterPro" id="IPR036249">
    <property type="entry name" value="Thioredoxin-like_sf"/>
</dbReference>
<evidence type="ECO:0000313" key="8">
    <source>
        <dbReference type="EMBL" id="OEU22258.1"/>
    </source>
</evidence>
<dbReference type="PROSITE" id="PS51352">
    <property type="entry name" value="THIOREDOXIN_2"/>
    <property type="match status" value="1"/>
</dbReference>
<dbReference type="EMBL" id="KV784353">
    <property type="protein sequence ID" value="OEU22258.1"/>
    <property type="molecule type" value="Genomic_DNA"/>
</dbReference>
<dbReference type="SUPFAM" id="SSF52833">
    <property type="entry name" value="Thioredoxin-like"/>
    <property type="match status" value="1"/>
</dbReference>
<dbReference type="Gene3D" id="3.40.30.10">
    <property type="entry name" value="Glutaredoxin"/>
    <property type="match status" value="1"/>
</dbReference>
<evidence type="ECO:0000259" key="7">
    <source>
        <dbReference type="PROSITE" id="PS51352"/>
    </source>
</evidence>
<dbReference type="AlphaFoldDB" id="A0A1E7FVR8"/>
<protein>
    <recommendedName>
        <fullName evidence="7">Thioredoxin domain-containing protein</fullName>
    </recommendedName>
</protein>
<evidence type="ECO:0000256" key="2">
    <source>
        <dbReference type="ARBA" id="ARBA00010505"/>
    </source>
</evidence>
<dbReference type="InParanoid" id="A0A1E7FVR8"/>
<dbReference type="KEGG" id="fcy:FRACYDRAFT_258990"/>